<protein>
    <submittedName>
        <fullName evidence="12">Upstream binding transcription factor, like</fullName>
    </submittedName>
</protein>
<dbReference type="PROSITE" id="PS50118">
    <property type="entry name" value="HMG_BOX_2"/>
    <property type="match status" value="4"/>
</dbReference>
<keyword evidence="6" id="KW-0804">Transcription</keyword>
<dbReference type="GeneTree" id="ENSGT00940000165754"/>
<keyword evidence="9" id="KW-0175">Coiled coil</keyword>
<evidence type="ECO:0000256" key="4">
    <source>
        <dbReference type="ARBA" id="ARBA00023125"/>
    </source>
</evidence>
<dbReference type="SUPFAM" id="SSF47095">
    <property type="entry name" value="HMG-box"/>
    <property type="match status" value="5"/>
</dbReference>
<dbReference type="SMART" id="SM00398">
    <property type="entry name" value="HMG"/>
    <property type="match status" value="5"/>
</dbReference>
<keyword evidence="13" id="KW-1185">Reference proteome</keyword>
<dbReference type="Pfam" id="PF00505">
    <property type="entry name" value="HMG_box"/>
    <property type="match status" value="2"/>
</dbReference>
<keyword evidence="2" id="KW-0677">Repeat</keyword>
<gene>
    <name evidence="12" type="primary">ubtfl</name>
</gene>
<dbReference type="Proteomes" id="UP000694397">
    <property type="component" value="Chromosome 7"/>
</dbReference>
<sequence length="669" mass="78251">MNGSSNVSAVAQNVHVKNDPDGVAWSKEDCLTLLERIRGLLPEGDAMKYKTTESHFDWEKVGFGTFTGDMCKQKWQKVSAEVRKYRTMTELIIDAIEFVRNPYKGKKLKTHPDFPKKPLTPYFRFFMEKRAKYAKIHPEMSNLDLTKILSKKYKELPEKKKLKYIQEFQREKEAFEKNMARFKEDHPELIEERKKSGLPEKPKTPQQLWYNHEKKTYMKLHPDVSQKDLKEALRRQWSQLSDKKRLKWISKALELQKAYGDSMKAYHEAHPEANSDEHFKSVLTKAERQLKDKFDGRPTKPPPNGYSLYCAELMVNMKDVPSTERMVLCSKQWKMMTQKEKDMFQKRCEQSLPEEERERVLAEEKLAGTRLAMGSAGSPVQSKSPLNKVSAAGSSRLDKLDCFHKAFILTCPRCNDSDLEHWEQGLAKEKRDSRKRPRLPETPKTAEEMWQQSVIGDYLAKYRSDRKKAQSAMESTWKAMEKKEKIPWIKKAAEDQKRYERELLEMRTPVSGQGQRKPKFDGEPKKPPVSGYQMFSQELLTSGELNHFSLKERMVEIGKRWHKLTQSQKDKYRKQVEEQQIEYKVELDSWVKVGSRLRGFRRPEVLFRWTAGKVCSLTRFSVRRAINLKILNSDDDDEKTDSSDSEEEDESSGSSDSDDDDEDDDEVMT</sequence>
<name>A0A8C9S1D8_SCLFO</name>
<dbReference type="PANTHER" id="PTHR46318:SF5">
    <property type="entry name" value="NUCLEOLAR TRANSCRIPTION FACTOR 1 ISOFORM X1"/>
    <property type="match status" value="1"/>
</dbReference>
<evidence type="ECO:0000256" key="2">
    <source>
        <dbReference type="ARBA" id="ARBA00022737"/>
    </source>
</evidence>
<keyword evidence="7 8" id="KW-0539">Nucleus</keyword>
<dbReference type="CDD" id="cd22002">
    <property type="entry name" value="HMG-box_UBF1_rpt5"/>
    <property type="match status" value="1"/>
</dbReference>
<dbReference type="InterPro" id="IPR009071">
    <property type="entry name" value="HMG_box_dom"/>
</dbReference>
<dbReference type="CDD" id="cd21998">
    <property type="entry name" value="HMG-box_UBF1_rpt1-like"/>
    <property type="match status" value="1"/>
</dbReference>
<reference evidence="12 13" key="1">
    <citation type="submission" date="2019-04" db="EMBL/GenBank/DDBJ databases">
        <authorList>
            <consortium name="Wellcome Sanger Institute Data Sharing"/>
        </authorList>
    </citation>
    <scope>NUCLEOTIDE SEQUENCE [LARGE SCALE GENOMIC DNA]</scope>
</reference>
<comment type="subcellular location">
    <subcellularLocation>
        <location evidence="1">Nucleus</location>
    </subcellularLocation>
</comment>
<feature type="domain" description="HMG box" evidence="11">
    <location>
        <begin position="115"/>
        <end position="183"/>
    </location>
</feature>
<feature type="domain" description="HMG box" evidence="11">
    <location>
        <begin position="525"/>
        <end position="591"/>
    </location>
</feature>
<dbReference type="AlphaFoldDB" id="A0A8C9S1D8"/>
<feature type="DNA-binding region" description="HMG box" evidence="8">
    <location>
        <begin position="199"/>
        <end position="267"/>
    </location>
</feature>
<feature type="DNA-binding region" description="HMG box" evidence="8">
    <location>
        <begin position="525"/>
        <end position="591"/>
    </location>
</feature>
<keyword evidence="5" id="KW-0010">Activator</keyword>
<proteinExistence type="predicted"/>
<feature type="region of interest" description="Disordered" evidence="10">
    <location>
        <begin position="633"/>
        <end position="669"/>
    </location>
</feature>
<organism evidence="12 13">
    <name type="scientific">Scleropages formosus</name>
    <name type="common">Asian bonytongue</name>
    <name type="synonym">Osteoglossum formosum</name>
    <dbReference type="NCBI Taxonomy" id="113540"/>
    <lineage>
        <taxon>Eukaryota</taxon>
        <taxon>Metazoa</taxon>
        <taxon>Chordata</taxon>
        <taxon>Craniata</taxon>
        <taxon>Vertebrata</taxon>
        <taxon>Euteleostomi</taxon>
        <taxon>Actinopterygii</taxon>
        <taxon>Neopterygii</taxon>
        <taxon>Teleostei</taxon>
        <taxon>Osteoglossocephala</taxon>
        <taxon>Osteoglossomorpha</taxon>
        <taxon>Osteoglossiformes</taxon>
        <taxon>Osteoglossidae</taxon>
        <taxon>Scleropages</taxon>
    </lineage>
</organism>
<feature type="DNA-binding region" description="HMG box" evidence="8">
    <location>
        <begin position="115"/>
        <end position="183"/>
    </location>
</feature>
<evidence type="ECO:0000256" key="8">
    <source>
        <dbReference type="PROSITE-ProRule" id="PRU00267"/>
    </source>
</evidence>
<feature type="DNA-binding region" description="HMG box" evidence="8">
    <location>
        <begin position="440"/>
        <end position="507"/>
    </location>
</feature>
<feature type="domain" description="HMG box" evidence="11">
    <location>
        <begin position="199"/>
        <end position="267"/>
    </location>
</feature>
<evidence type="ECO:0000256" key="10">
    <source>
        <dbReference type="SAM" id="MobiDB-lite"/>
    </source>
</evidence>
<evidence type="ECO:0000256" key="5">
    <source>
        <dbReference type="ARBA" id="ARBA00023159"/>
    </source>
</evidence>
<feature type="domain" description="HMG box" evidence="11">
    <location>
        <begin position="440"/>
        <end position="507"/>
    </location>
</feature>
<keyword evidence="4 8" id="KW-0238">DNA-binding</keyword>
<evidence type="ECO:0000259" key="11">
    <source>
        <dbReference type="PROSITE" id="PS50118"/>
    </source>
</evidence>
<feature type="coiled-coil region" evidence="9">
    <location>
        <begin position="165"/>
        <end position="192"/>
    </location>
</feature>
<dbReference type="CDD" id="cd21999">
    <property type="entry name" value="HMG-box_UBF1_rpt2"/>
    <property type="match status" value="1"/>
</dbReference>
<evidence type="ECO:0000256" key="6">
    <source>
        <dbReference type="ARBA" id="ARBA00023163"/>
    </source>
</evidence>
<reference evidence="12" key="2">
    <citation type="submission" date="2025-08" db="UniProtKB">
        <authorList>
            <consortium name="Ensembl"/>
        </authorList>
    </citation>
    <scope>IDENTIFICATION</scope>
</reference>
<evidence type="ECO:0000256" key="1">
    <source>
        <dbReference type="ARBA" id="ARBA00004123"/>
    </source>
</evidence>
<dbReference type="Pfam" id="PF14887">
    <property type="entry name" value="HMG_box_5"/>
    <property type="match status" value="1"/>
</dbReference>
<evidence type="ECO:0000256" key="3">
    <source>
        <dbReference type="ARBA" id="ARBA00023015"/>
    </source>
</evidence>
<keyword evidence="3" id="KW-0805">Transcription regulation</keyword>
<feature type="region of interest" description="Disordered" evidence="10">
    <location>
        <begin position="509"/>
        <end position="528"/>
    </location>
</feature>
<dbReference type="CDD" id="cd22003">
    <property type="entry name" value="HMG-box_UBF1_rpt6-like"/>
    <property type="match status" value="1"/>
</dbReference>
<evidence type="ECO:0000313" key="13">
    <source>
        <dbReference type="Proteomes" id="UP000694397"/>
    </source>
</evidence>
<dbReference type="CDD" id="cd22000">
    <property type="entry name" value="HMG-box_UBF1_rpt3"/>
    <property type="match status" value="1"/>
</dbReference>
<dbReference type="InterPro" id="IPR029215">
    <property type="entry name" value="HMG_box_5"/>
</dbReference>
<feature type="region of interest" description="Disordered" evidence="10">
    <location>
        <begin position="427"/>
        <end position="447"/>
    </location>
</feature>
<reference evidence="12" key="3">
    <citation type="submission" date="2025-09" db="UniProtKB">
        <authorList>
            <consortium name="Ensembl"/>
        </authorList>
    </citation>
    <scope>IDENTIFICATION</scope>
</reference>
<dbReference type="Gene3D" id="1.10.30.10">
    <property type="entry name" value="High mobility group box domain"/>
    <property type="match status" value="5"/>
</dbReference>
<evidence type="ECO:0000313" key="12">
    <source>
        <dbReference type="Ensembl" id="ENSSFOP00015030431.2"/>
    </source>
</evidence>
<evidence type="ECO:0000256" key="9">
    <source>
        <dbReference type="SAM" id="Coils"/>
    </source>
</evidence>
<evidence type="ECO:0000256" key="7">
    <source>
        <dbReference type="ARBA" id="ARBA00023242"/>
    </source>
</evidence>
<dbReference type="PANTHER" id="PTHR46318">
    <property type="entry name" value="UPSTREAM BINDING TRANSCRIPTION FACTOR"/>
    <property type="match status" value="1"/>
</dbReference>
<dbReference type="InterPro" id="IPR036910">
    <property type="entry name" value="HMG_box_dom_sf"/>
</dbReference>
<dbReference type="Ensembl" id="ENSSFOT00015030778.2">
    <property type="protein sequence ID" value="ENSSFOP00015030431.2"/>
    <property type="gene ID" value="ENSSFOG00015019492.2"/>
</dbReference>
<dbReference type="InterPro" id="IPR051762">
    <property type="entry name" value="UBF1"/>
</dbReference>
<dbReference type="GO" id="GO:0005634">
    <property type="term" value="C:nucleus"/>
    <property type="evidence" value="ECO:0007669"/>
    <property type="project" value="UniProtKB-SubCell"/>
</dbReference>
<dbReference type="GO" id="GO:0003677">
    <property type="term" value="F:DNA binding"/>
    <property type="evidence" value="ECO:0007669"/>
    <property type="project" value="UniProtKB-UniRule"/>
</dbReference>
<accession>A0A8C9S1D8</accession>